<evidence type="ECO:0000256" key="6">
    <source>
        <dbReference type="ARBA" id="ARBA00022692"/>
    </source>
</evidence>
<dbReference type="InterPro" id="IPR006307">
    <property type="entry name" value="BsaZ-like"/>
</dbReference>
<reference evidence="14 15" key="1">
    <citation type="submission" date="2016-10" db="EMBL/GenBank/DDBJ databases">
        <authorList>
            <person name="de Groot N.N."/>
        </authorList>
    </citation>
    <scope>NUCLEOTIDE SEQUENCE [LARGE SCALE GENOMIC DNA]</scope>
    <source>
        <strain evidence="14 15">CGMCC 1.5058</strain>
    </source>
</reference>
<evidence type="ECO:0000256" key="2">
    <source>
        <dbReference type="ARBA" id="ARBA00010690"/>
    </source>
</evidence>
<keyword evidence="14" id="KW-0969">Cilium</keyword>
<feature type="transmembrane region" description="Helical" evidence="12">
    <location>
        <begin position="141"/>
        <end position="160"/>
    </location>
</feature>
<keyword evidence="6 12" id="KW-0812">Transmembrane</keyword>
<evidence type="ECO:0000256" key="1">
    <source>
        <dbReference type="ARBA" id="ARBA00004651"/>
    </source>
</evidence>
<name>A0A1G8HXD1_9CLOT</name>
<keyword evidence="5 12" id="KW-1003">Cell membrane</keyword>
<dbReference type="InterPro" id="IPR029025">
    <property type="entry name" value="T3SS_substrate_exporter_C"/>
</dbReference>
<organism evidence="14 15">
    <name type="scientific">Proteiniclasticum ruminis</name>
    <dbReference type="NCBI Taxonomy" id="398199"/>
    <lineage>
        <taxon>Bacteria</taxon>
        <taxon>Bacillati</taxon>
        <taxon>Bacillota</taxon>
        <taxon>Clostridia</taxon>
        <taxon>Eubacteriales</taxon>
        <taxon>Clostridiaceae</taxon>
        <taxon>Proteiniclasticum</taxon>
    </lineage>
</organism>
<sequence>MAEDKHSKTEQATPKRLRDSRKKGQVSKSGDLNSALSFLLFALALGVLGDYLYKSARTFMQFTLSSTLGQELGPANAGTYLSELLLQVLLIFLPFGLVAVFIGILSNVMQVGFLFTAEPLKPDFKRLNPIQGAKNIFSKKALFTLFKSLMKLFIVVYLTYTGLQEFMKPLLNLGGVGLEKLFGFFIEVTRTLSINIAGFMLVLALIDFVFERKEYKKNLMMTKHEIKEEYKQMEGDPKIKQKRQQIQRQMSMARTMQSVEASTVLITNPTHIAIALRYEQGKDEAPVVMAKGLDYKAMKMKELAKEKKIPIIENKPLARSMYYKVEPGSSVPVEMYQAVAEILALVFTMNRKKKAR</sequence>
<evidence type="ECO:0000256" key="10">
    <source>
        <dbReference type="ARBA" id="ARBA00023136"/>
    </source>
</evidence>
<evidence type="ECO:0000256" key="7">
    <source>
        <dbReference type="ARBA" id="ARBA00022795"/>
    </source>
</evidence>
<keyword evidence="9 12" id="KW-1133">Transmembrane helix</keyword>
<keyword evidence="14" id="KW-0282">Flagellum</keyword>
<dbReference type="NCBIfam" id="TIGR00328">
    <property type="entry name" value="flhB"/>
    <property type="match status" value="1"/>
</dbReference>
<evidence type="ECO:0000256" key="3">
    <source>
        <dbReference type="ARBA" id="ARBA00021622"/>
    </source>
</evidence>
<dbReference type="Gene3D" id="6.10.250.2080">
    <property type="match status" value="1"/>
</dbReference>
<evidence type="ECO:0000313" key="15">
    <source>
        <dbReference type="Proteomes" id="UP000183255"/>
    </source>
</evidence>
<evidence type="ECO:0000256" key="13">
    <source>
        <dbReference type="SAM" id="MobiDB-lite"/>
    </source>
</evidence>
<feature type="transmembrane region" description="Helical" evidence="12">
    <location>
        <begin position="84"/>
        <end position="105"/>
    </location>
</feature>
<keyword evidence="4 12" id="KW-0813">Transport</keyword>
<dbReference type="SUPFAM" id="SSF160544">
    <property type="entry name" value="EscU C-terminal domain-like"/>
    <property type="match status" value="1"/>
</dbReference>
<dbReference type="GO" id="GO:0009306">
    <property type="term" value="P:protein secretion"/>
    <property type="evidence" value="ECO:0007669"/>
    <property type="project" value="InterPro"/>
</dbReference>
<keyword evidence="11 12" id="KW-1006">Bacterial flagellum protein export</keyword>
<comment type="subcellular location">
    <subcellularLocation>
        <location evidence="1">Cell membrane</location>
        <topology evidence="1">Multi-pass membrane protein</topology>
    </subcellularLocation>
</comment>
<evidence type="ECO:0000256" key="4">
    <source>
        <dbReference type="ARBA" id="ARBA00022448"/>
    </source>
</evidence>
<dbReference type="Gene3D" id="3.40.1690.10">
    <property type="entry name" value="secretion proteins EscU"/>
    <property type="match status" value="1"/>
</dbReference>
<feature type="transmembrane region" description="Helical" evidence="12">
    <location>
        <begin position="32"/>
        <end position="53"/>
    </location>
</feature>
<dbReference type="EMBL" id="FNDZ01000001">
    <property type="protein sequence ID" value="SDI11257.1"/>
    <property type="molecule type" value="Genomic_DNA"/>
</dbReference>
<dbReference type="PANTHER" id="PTHR30531">
    <property type="entry name" value="FLAGELLAR BIOSYNTHETIC PROTEIN FLHB"/>
    <property type="match status" value="1"/>
</dbReference>
<dbReference type="NCBIfam" id="TIGR01404">
    <property type="entry name" value="FlhB_rel_III"/>
    <property type="match status" value="1"/>
</dbReference>
<dbReference type="AlphaFoldDB" id="A0A1G8HXD1"/>
<keyword evidence="10 12" id="KW-0472">Membrane</keyword>
<dbReference type="Pfam" id="PF01312">
    <property type="entry name" value="Bac_export_2"/>
    <property type="match status" value="1"/>
</dbReference>
<accession>A0A1G8HXD1</accession>
<keyword evidence="14" id="KW-0966">Cell projection</keyword>
<dbReference type="GO" id="GO:0005886">
    <property type="term" value="C:plasma membrane"/>
    <property type="evidence" value="ECO:0007669"/>
    <property type="project" value="UniProtKB-SubCell"/>
</dbReference>
<dbReference type="Proteomes" id="UP000183255">
    <property type="component" value="Unassembled WGS sequence"/>
</dbReference>
<dbReference type="InterPro" id="IPR006135">
    <property type="entry name" value="T3SS_substrate_exporter"/>
</dbReference>
<keyword evidence="8 12" id="KW-0653">Protein transport</keyword>
<dbReference type="RefSeq" id="WP_031574168.1">
    <property type="nucleotide sequence ID" value="NZ_FNDZ01000001.1"/>
</dbReference>
<dbReference type="GO" id="GO:0044780">
    <property type="term" value="P:bacterial-type flagellum assembly"/>
    <property type="evidence" value="ECO:0007669"/>
    <property type="project" value="InterPro"/>
</dbReference>
<dbReference type="PANTHER" id="PTHR30531:SF12">
    <property type="entry name" value="FLAGELLAR BIOSYNTHETIC PROTEIN FLHB"/>
    <property type="match status" value="1"/>
</dbReference>
<dbReference type="InterPro" id="IPR006136">
    <property type="entry name" value="FlhB"/>
</dbReference>
<evidence type="ECO:0000256" key="12">
    <source>
        <dbReference type="RuleBase" id="RU364091"/>
    </source>
</evidence>
<comment type="similarity">
    <text evidence="2 12">Belongs to the type III secretion exporter family.</text>
</comment>
<comment type="function">
    <text evidence="12">Required for formation of the rod structure in the basal body of the flagellar apparatus. Together with FliI and FliH, may constitute the export apparatus of flagellin.</text>
</comment>
<evidence type="ECO:0000313" key="14">
    <source>
        <dbReference type="EMBL" id="SDI11257.1"/>
    </source>
</evidence>
<evidence type="ECO:0000256" key="8">
    <source>
        <dbReference type="ARBA" id="ARBA00022927"/>
    </source>
</evidence>
<gene>
    <name evidence="12" type="primary">flhB</name>
    <name evidence="14" type="ORF">SAMN05421804_101710</name>
</gene>
<feature type="region of interest" description="Disordered" evidence="13">
    <location>
        <begin position="1"/>
        <end position="29"/>
    </location>
</feature>
<protein>
    <recommendedName>
        <fullName evidence="3 12">Flagellar biosynthetic protein FlhB</fullName>
    </recommendedName>
</protein>
<feature type="transmembrane region" description="Helical" evidence="12">
    <location>
        <begin position="192"/>
        <end position="210"/>
    </location>
</feature>
<keyword evidence="7 12" id="KW-1005">Bacterial flagellum biogenesis</keyword>
<evidence type="ECO:0000256" key="9">
    <source>
        <dbReference type="ARBA" id="ARBA00022989"/>
    </source>
</evidence>
<dbReference type="PRINTS" id="PR00950">
    <property type="entry name" value="TYPE3IMSPROT"/>
</dbReference>
<evidence type="ECO:0000256" key="5">
    <source>
        <dbReference type="ARBA" id="ARBA00022475"/>
    </source>
</evidence>
<evidence type="ECO:0000256" key="11">
    <source>
        <dbReference type="ARBA" id="ARBA00023225"/>
    </source>
</evidence>
<proteinExistence type="inferred from homology"/>